<sequence>MSCRCQADRNVPPLDAFNKAVIVAVGYEQRIFHIHEGVLRFYSPGLDKMIGMENGQSTLFLPEVDPKVFQVFVGWLYTQCLVENSPESGVKHTLCFDGLIRAYIFGGIYDMPNFQNDVMDALIRKVKHEWHVPVREIKVAYAHTSTDSFLRKFLVDVLIKAVKDIHQFFGKTKRENFPTEYLFDLIFALGDCADGRITGQHAWEAINNCDYHIRNENRSDANNTRSLSGNKANFSEVVSSNSSQSKKKKDKSVRFDIDDAGSNTNGKKGSASTALK</sequence>
<dbReference type="PANTHER" id="PTHR47843:SF2">
    <property type="entry name" value="BTB DOMAIN-CONTAINING PROTEIN"/>
    <property type="match status" value="1"/>
</dbReference>
<organism evidence="3 4">
    <name type="scientific">Lineolata rhizophorae</name>
    <dbReference type="NCBI Taxonomy" id="578093"/>
    <lineage>
        <taxon>Eukaryota</taxon>
        <taxon>Fungi</taxon>
        <taxon>Dikarya</taxon>
        <taxon>Ascomycota</taxon>
        <taxon>Pezizomycotina</taxon>
        <taxon>Dothideomycetes</taxon>
        <taxon>Dothideomycetes incertae sedis</taxon>
        <taxon>Lineolatales</taxon>
        <taxon>Lineolataceae</taxon>
        <taxon>Lineolata</taxon>
    </lineage>
</organism>
<dbReference type="SUPFAM" id="SSF54695">
    <property type="entry name" value="POZ domain"/>
    <property type="match status" value="1"/>
</dbReference>
<evidence type="ECO:0000313" key="4">
    <source>
        <dbReference type="Proteomes" id="UP000799766"/>
    </source>
</evidence>
<feature type="compositionally biased region" description="Polar residues" evidence="1">
    <location>
        <begin position="261"/>
        <end position="276"/>
    </location>
</feature>
<dbReference type="PANTHER" id="PTHR47843">
    <property type="entry name" value="BTB DOMAIN-CONTAINING PROTEIN-RELATED"/>
    <property type="match status" value="1"/>
</dbReference>
<dbReference type="AlphaFoldDB" id="A0A6A6P383"/>
<dbReference type="OrthoDB" id="1022638at2759"/>
<dbReference type="Gene3D" id="3.30.710.10">
    <property type="entry name" value="Potassium Channel Kv1.1, Chain A"/>
    <property type="match status" value="1"/>
</dbReference>
<feature type="domain" description="BTB" evidence="2">
    <location>
        <begin position="19"/>
        <end position="78"/>
    </location>
</feature>
<dbReference type="Proteomes" id="UP000799766">
    <property type="component" value="Unassembled WGS sequence"/>
</dbReference>
<dbReference type="InterPro" id="IPR011333">
    <property type="entry name" value="SKP1/BTB/POZ_sf"/>
</dbReference>
<dbReference type="PROSITE" id="PS50097">
    <property type="entry name" value="BTB"/>
    <property type="match status" value="1"/>
</dbReference>
<dbReference type="EMBL" id="MU001678">
    <property type="protein sequence ID" value="KAF2458264.1"/>
    <property type="molecule type" value="Genomic_DNA"/>
</dbReference>
<feature type="compositionally biased region" description="Low complexity" evidence="1">
    <location>
        <begin position="235"/>
        <end position="244"/>
    </location>
</feature>
<dbReference type="CDD" id="cd18186">
    <property type="entry name" value="BTB_POZ_ZBTB_KLHL-like"/>
    <property type="match status" value="1"/>
</dbReference>
<proteinExistence type="predicted"/>
<keyword evidence="4" id="KW-1185">Reference proteome</keyword>
<reference evidence="3" key="1">
    <citation type="journal article" date="2020" name="Stud. Mycol.">
        <title>101 Dothideomycetes genomes: a test case for predicting lifestyles and emergence of pathogens.</title>
        <authorList>
            <person name="Haridas S."/>
            <person name="Albert R."/>
            <person name="Binder M."/>
            <person name="Bloem J."/>
            <person name="Labutti K."/>
            <person name="Salamov A."/>
            <person name="Andreopoulos B."/>
            <person name="Baker S."/>
            <person name="Barry K."/>
            <person name="Bills G."/>
            <person name="Bluhm B."/>
            <person name="Cannon C."/>
            <person name="Castanera R."/>
            <person name="Culley D."/>
            <person name="Daum C."/>
            <person name="Ezra D."/>
            <person name="Gonzalez J."/>
            <person name="Henrissat B."/>
            <person name="Kuo A."/>
            <person name="Liang C."/>
            <person name="Lipzen A."/>
            <person name="Lutzoni F."/>
            <person name="Magnuson J."/>
            <person name="Mondo S."/>
            <person name="Nolan M."/>
            <person name="Ohm R."/>
            <person name="Pangilinan J."/>
            <person name="Park H.-J."/>
            <person name="Ramirez L."/>
            <person name="Alfaro M."/>
            <person name="Sun H."/>
            <person name="Tritt A."/>
            <person name="Yoshinaga Y."/>
            <person name="Zwiers L.-H."/>
            <person name="Turgeon B."/>
            <person name="Goodwin S."/>
            <person name="Spatafora J."/>
            <person name="Crous P."/>
            <person name="Grigoriev I."/>
        </authorList>
    </citation>
    <scope>NUCLEOTIDE SEQUENCE</scope>
    <source>
        <strain evidence="3">ATCC 16933</strain>
    </source>
</reference>
<dbReference type="InterPro" id="IPR000210">
    <property type="entry name" value="BTB/POZ_dom"/>
</dbReference>
<protein>
    <recommendedName>
        <fullName evidence="2">BTB domain-containing protein</fullName>
    </recommendedName>
</protein>
<name>A0A6A6P383_9PEZI</name>
<evidence type="ECO:0000259" key="2">
    <source>
        <dbReference type="PROSITE" id="PS50097"/>
    </source>
</evidence>
<evidence type="ECO:0000313" key="3">
    <source>
        <dbReference type="EMBL" id="KAF2458264.1"/>
    </source>
</evidence>
<gene>
    <name evidence="3" type="ORF">BDY21DRAFT_363176</name>
</gene>
<accession>A0A6A6P383</accession>
<evidence type="ECO:0000256" key="1">
    <source>
        <dbReference type="SAM" id="MobiDB-lite"/>
    </source>
</evidence>
<feature type="region of interest" description="Disordered" evidence="1">
    <location>
        <begin position="233"/>
        <end position="276"/>
    </location>
</feature>